<dbReference type="Proteomes" id="UP001235094">
    <property type="component" value="Unassembled WGS sequence"/>
</dbReference>
<proteinExistence type="predicted"/>
<dbReference type="EMBL" id="JAUSVR010000014">
    <property type="protein sequence ID" value="MDQ0512582.1"/>
    <property type="molecule type" value="Genomic_DNA"/>
</dbReference>
<accession>A0ABU0LV85</accession>
<protein>
    <recommendedName>
        <fullName evidence="3">EVE domain-containing protein</fullName>
    </recommendedName>
</protein>
<sequence>MPHEVILAPVPLVHLESALAIAAGRRVAFSTSQASFPPQWEGRHVFFYASASGYAGGSADIGKVPFRGVLVRHLPSSSGFYGGDAVRPASTATDNASLAFFEVADFEKLAKPLLIGQFAKADGGKYAAGFTPRRPIASRLPE</sequence>
<organism evidence="1 2">
    <name type="scientific">Ancylobacter amanitiformis</name>
    <dbReference type="NCBI Taxonomy" id="217069"/>
    <lineage>
        <taxon>Bacteria</taxon>
        <taxon>Pseudomonadati</taxon>
        <taxon>Pseudomonadota</taxon>
        <taxon>Alphaproteobacteria</taxon>
        <taxon>Hyphomicrobiales</taxon>
        <taxon>Xanthobacteraceae</taxon>
        <taxon>Ancylobacter</taxon>
    </lineage>
</organism>
<evidence type="ECO:0000313" key="1">
    <source>
        <dbReference type="EMBL" id="MDQ0512582.1"/>
    </source>
</evidence>
<keyword evidence="2" id="KW-1185">Reference proteome</keyword>
<gene>
    <name evidence="1" type="ORF">QOZ99_003492</name>
</gene>
<dbReference type="RefSeq" id="WP_306891261.1">
    <property type="nucleotide sequence ID" value="NZ_JAUSVR010000014.1"/>
</dbReference>
<comment type="caution">
    <text evidence="1">The sequence shown here is derived from an EMBL/GenBank/DDBJ whole genome shotgun (WGS) entry which is preliminary data.</text>
</comment>
<evidence type="ECO:0000313" key="2">
    <source>
        <dbReference type="Proteomes" id="UP001235094"/>
    </source>
</evidence>
<evidence type="ECO:0008006" key="3">
    <source>
        <dbReference type="Google" id="ProtNLM"/>
    </source>
</evidence>
<reference evidence="1 2" key="1">
    <citation type="submission" date="2023-07" db="EMBL/GenBank/DDBJ databases">
        <title>Genomic Encyclopedia of Type Strains, Phase IV (KMG-IV): sequencing the most valuable type-strain genomes for metagenomic binning, comparative biology and taxonomic classification.</title>
        <authorList>
            <person name="Goeker M."/>
        </authorList>
    </citation>
    <scope>NUCLEOTIDE SEQUENCE [LARGE SCALE GENOMIC DNA]</scope>
    <source>
        <strain evidence="1 2">DSM 15561</strain>
    </source>
</reference>
<name>A0ABU0LV85_9HYPH</name>